<proteinExistence type="predicted"/>
<accession>A0A7W3SVG4</accession>
<comment type="caution">
    <text evidence="1">The sequence shown here is derived from an EMBL/GenBank/DDBJ whole genome shotgun (WGS) entry which is preliminary data.</text>
</comment>
<name>A0A7W3SVG4_9BACL</name>
<gene>
    <name evidence="1" type="ORF">FHR92_003358</name>
</gene>
<evidence type="ECO:0000313" key="2">
    <source>
        <dbReference type="Proteomes" id="UP000567067"/>
    </source>
</evidence>
<sequence length="93" mass="10641">MKNPAQFKKNLLSDKSTELPIQVFGYQQNSIDALMHTLNKIISNFGEEAEVMLLGRNNFDINFIDDDLLQIEKITAGYHDLYGNTYMALQRNG</sequence>
<organism evidence="1 2">
    <name type="scientific">Fontibacillus solani</name>
    <dbReference type="NCBI Taxonomy" id="1572857"/>
    <lineage>
        <taxon>Bacteria</taxon>
        <taxon>Bacillati</taxon>
        <taxon>Bacillota</taxon>
        <taxon>Bacilli</taxon>
        <taxon>Bacillales</taxon>
        <taxon>Paenibacillaceae</taxon>
        <taxon>Fontibacillus</taxon>
    </lineage>
</organism>
<evidence type="ECO:0000313" key="1">
    <source>
        <dbReference type="EMBL" id="MBA9086878.1"/>
    </source>
</evidence>
<reference evidence="1 2" key="1">
    <citation type="submission" date="2020-08" db="EMBL/GenBank/DDBJ databases">
        <title>Genomic Encyclopedia of Type Strains, Phase III (KMG-III): the genomes of soil and plant-associated and newly described type strains.</title>
        <authorList>
            <person name="Whitman W."/>
        </authorList>
    </citation>
    <scope>NUCLEOTIDE SEQUENCE [LARGE SCALE GENOMIC DNA]</scope>
    <source>
        <strain evidence="1 2">CECT 8693</strain>
    </source>
</reference>
<keyword evidence="2" id="KW-1185">Reference proteome</keyword>
<protein>
    <submittedName>
        <fullName evidence="1">Uncharacterized protein</fullName>
    </submittedName>
</protein>
<dbReference type="Proteomes" id="UP000567067">
    <property type="component" value="Unassembled WGS sequence"/>
</dbReference>
<dbReference type="AlphaFoldDB" id="A0A7W3SVG4"/>
<dbReference type="RefSeq" id="WP_182537353.1">
    <property type="nucleotide sequence ID" value="NZ_JACJIP010000023.1"/>
</dbReference>
<dbReference type="EMBL" id="JACJIP010000023">
    <property type="protein sequence ID" value="MBA9086878.1"/>
    <property type="molecule type" value="Genomic_DNA"/>
</dbReference>